<dbReference type="InterPro" id="IPR006282">
    <property type="entry name" value="Thi_PPkinase"/>
</dbReference>
<dbReference type="CDD" id="cd07995">
    <property type="entry name" value="TPK"/>
    <property type="match status" value="1"/>
</dbReference>
<dbReference type="PANTHER" id="PTHR13622">
    <property type="entry name" value="THIAMIN PYROPHOSPHOKINASE"/>
    <property type="match status" value="1"/>
</dbReference>
<keyword evidence="1" id="KW-0808">Transferase</keyword>
<gene>
    <name evidence="7 8" type="primary">LOC117649837</name>
</gene>
<dbReference type="Proteomes" id="UP000515158">
    <property type="component" value="Unplaced"/>
</dbReference>
<dbReference type="Pfam" id="PF04265">
    <property type="entry name" value="TPK_B1_binding"/>
    <property type="match status" value="1"/>
</dbReference>
<evidence type="ECO:0000313" key="7">
    <source>
        <dbReference type="RefSeq" id="XP_034248856.1"/>
    </source>
</evidence>
<dbReference type="FunFam" id="2.60.120.320:FF:000001">
    <property type="entry name" value="Thiamine pyrophosphokinase"/>
    <property type="match status" value="1"/>
</dbReference>
<evidence type="ECO:0000313" key="8">
    <source>
        <dbReference type="RefSeq" id="XP_034248857.1"/>
    </source>
</evidence>
<dbReference type="Gene3D" id="2.60.120.320">
    <property type="entry name" value="Thiamin pyrophosphokinase, thiamin-binding domain"/>
    <property type="match status" value="1"/>
</dbReference>
<proteinExistence type="predicted"/>
<evidence type="ECO:0000313" key="6">
    <source>
        <dbReference type="Proteomes" id="UP000515158"/>
    </source>
</evidence>
<protein>
    <submittedName>
        <fullName evidence="7 8">Thiamin pyrophosphokinase 1</fullName>
    </submittedName>
</protein>
<dbReference type="InterPro" id="IPR036759">
    <property type="entry name" value="TPK_catalytic_sf"/>
</dbReference>
<dbReference type="GO" id="GO:0006772">
    <property type="term" value="P:thiamine metabolic process"/>
    <property type="evidence" value="ECO:0007669"/>
    <property type="project" value="InterPro"/>
</dbReference>
<dbReference type="RefSeq" id="XP_034248857.1">
    <property type="nucleotide sequence ID" value="XM_034392966.1"/>
</dbReference>
<keyword evidence="4" id="KW-0067">ATP-binding</keyword>
<keyword evidence="6" id="KW-1185">Reference proteome</keyword>
<accession>A0A6P8ZU85</accession>
<dbReference type="InterPro" id="IPR036371">
    <property type="entry name" value="TPK_B1-bd_sf"/>
</dbReference>
<dbReference type="GO" id="GO:0005524">
    <property type="term" value="F:ATP binding"/>
    <property type="evidence" value="ECO:0007669"/>
    <property type="project" value="UniProtKB-KW"/>
</dbReference>
<evidence type="ECO:0000259" key="5">
    <source>
        <dbReference type="SMART" id="SM00983"/>
    </source>
</evidence>
<evidence type="ECO:0000256" key="2">
    <source>
        <dbReference type="ARBA" id="ARBA00022741"/>
    </source>
</evidence>
<keyword evidence="3" id="KW-0418">Kinase</keyword>
<evidence type="ECO:0000256" key="3">
    <source>
        <dbReference type="ARBA" id="ARBA00022777"/>
    </source>
</evidence>
<dbReference type="Pfam" id="PF04263">
    <property type="entry name" value="TPK_catalytic"/>
    <property type="match status" value="1"/>
</dbReference>
<dbReference type="SUPFAM" id="SSF63999">
    <property type="entry name" value="Thiamin pyrophosphokinase, catalytic domain"/>
    <property type="match status" value="1"/>
</dbReference>
<dbReference type="InterPro" id="IPR007373">
    <property type="entry name" value="Thiamin_PyroPKinase_B1-bd"/>
</dbReference>
<evidence type="ECO:0000256" key="1">
    <source>
        <dbReference type="ARBA" id="ARBA00022679"/>
    </source>
</evidence>
<dbReference type="Gene3D" id="3.40.50.10240">
    <property type="entry name" value="Thiamin pyrophosphokinase, catalytic domain"/>
    <property type="match status" value="1"/>
</dbReference>
<dbReference type="InterPro" id="IPR007371">
    <property type="entry name" value="TPK_catalytic"/>
</dbReference>
<dbReference type="SUPFAM" id="SSF63862">
    <property type="entry name" value="Thiamin pyrophosphokinase, substrate-binding domain"/>
    <property type="match status" value="1"/>
</dbReference>
<name>A0A6P8ZU85_THRPL</name>
<dbReference type="NCBIfam" id="TIGR01378">
    <property type="entry name" value="thi_PPkinase"/>
    <property type="match status" value="1"/>
</dbReference>
<dbReference type="RefSeq" id="XP_034248856.1">
    <property type="nucleotide sequence ID" value="XM_034392965.1"/>
</dbReference>
<dbReference type="GO" id="GO:0004788">
    <property type="term" value="F:thiamine diphosphokinase activity"/>
    <property type="evidence" value="ECO:0007669"/>
    <property type="project" value="InterPro"/>
</dbReference>
<dbReference type="OrthoDB" id="25149at2759"/>
<dbReference type="GO" id="GO:0030975">
    <property type="term" value="F:thiamine binding"/>
    <property type="evidence" value="ECO:0007669"/>
    <property type="project" value="InterPro"/>
</dbReference>
<feature type="domain" description="Thiamin pyrophosphokinase thiamin-binding" evidence="5">
    <location>
        <begin position="169"/>
        <end position="241"/>
    </location>
</feature>
<dbReference type="GeneID" id="117649837"/>
<sequence length="262" mass="28857">MAGSMYWNPLSFLGADPVEPFSLVILNQPISIKKEIMAHLWNKATFRVTVDGGTDRWFEWLESSSICGILNLGLPDVVTGDLDSIRSSTVAMLQEKSVPVFHTPDQDFTDFCKAIRCIKERDAPSLIVAVCEVSGRLDQILSQLNTLHMFEECIVLLSSCSATWLLKPGSHEINVSNLKHNDILSDDRWIGLIPVGAPTIVTTSGLKWNLKNQEMKFGGMISSSNTYGNDPVIKISADQPLIWSMGISISSITTGKTQNANE</sequence>
<dbReference type="SMART" id="SM00983">
    <property type="entry name" value="TPK_B1_binding"/>
    <property type="match status" value="1"/>
</dbReference>
<dbReference type="AlphaFoldDB" id="A0A6P8ZU85"/>
<dbReference type="KEGG" id="tpal:117649837"/>
<dbReference type="GO" id="GO:0016301">
    <property type="term" value="F:kinase activity"/>
    <property type="evidence" value="ECO:0007669"/>
    <property type="project" value="UniProtKB-KW"/>
</dbReference>
<dbReference type="GO" id="GO:0009229">
    <property type="term" value="P:thiamine diphosphate biosynthetic process"/>
    <property type="evidence" value="ECO:0007669"/>
    <property type="project" value="InterPro"/>
</dbReference>
<evidence type="ECO:0000256" key="4">
    <source>
        <dbReference type="ARBA" id="ARBA00022840"/>
    </source>
</evidence>
<dbReference type="PANTHER" id="PTHR13622:SF8">
    <property type="entry name" value="THIAMIN PYROPHOSPHOKINASE 1"/>
    <property type="match status" value="1"/>
</dbReference>
<keyword evidence="2" id="KW-0547">Nucleotide-binding</keyword>
<organism evidence="8">
    <name type="scientific">Thrips palmi</name>
    <name type="common">Melon thrips</name>
    <dbReference type="NCBI Taxonomy" id="161013"/>
    <lineage>
        <taxon>Eukaryota</taxon>
        <taxon>Metazoa</taxon>
        <taxon>Ecdysozoa</taxon>
        <taxon>Arthropoda</taxon>
        <taxon>Hexapoda</taxon>
        <taxon>Insecta</taxon>
        <taxon>Pterygota</taxon>
        <taxon>Neoptera</taxon>
        <taxon>Paraneoptera</taxon>
        <taxon>Thysanoptera</taxon>
        <taxon>Terebrantia</taxon>
        <taxon>Thripoidea</taxon>
        <taxon>Thripidae</taxon>
        <taxon>Thrips</taxon>
    </lineage>
</organism>
<reference evidence="7 8" key="1">
    <citation type="submission" date="2025-04" db="UniProtKB">
        <authorList>
            <consortium name="RefSeq"/>
        </authorList>
    </citation>
    <scope>IDENTIFICATION</scope>
    <source>
        <tissue evidence="7 8">Total insect</tissue>
    </source>
</reference>